<dbReference type="Gene3D" id="1.10.132.30">
    <property type="match status" value="1"/>
</dbReference>
<comment type="similarity">
    <text evidence="7">Belongs to the RNA polymerase beta' chain family.</text>
</comment>
<accession>J7GT19</accession>
<dbReference type="Gene3D" id="1.10.1790.20">
    <property type="match status" value="1"/>
</dbReference>
<dbReference type="GO" id="GO:0046872">
    <property type="term" value="F:metal ion binding"/>
    <property type="evidence" value="ECO:0007669"/>
    <property type="project" value="UniProtKB-KW"/>
</dbReference>
<comment type="function">
    <text evidence="7">DNA-dependent RNA polymerase catalyzes the transcription of DNA into RNA using the four ribonucleoside triphosphates as substrates.</text>
</comment>
<dbReference type="InterPro" id="IPR007066">
    <property type="entry name" value="RNA_pol_Rpb1_3"/>
</dbReference>
<dbReference type="HOGENOM" id="CLU_000524_3_1_6"/>
<dbReference type="GO" id="GO:0003899">
    <property type="term" value="F:DNA-directed RNA polymerase activity"/>
    <property type="evidence" value="ECO:0007669"/>
    <property type="project" value="UniProtKB-EC"/>
</dbReference>
<dbReference type="Gene3D" id="2.40.40.20">
    <property type="match status" value="1"/>
</dbReference>
<evidence type="ECO:0000256" key="6">
    <source>
        <dbReference type="ARBA" id="ARBA00048552"/>
    </source>
</evidence>
<dbReference type="InterPro" id="IPR045867">
    <property type="entry name" value="DNA-dir_RpoC_beta_prime"/>
</dbReference>
<dbReference type="Pfam" id="PF04998">
    <property type="entry name" value="RNA_pol_Rpb1_5"/>
    <property type="match status" value="1"/>
</dbReference>
<dbReference type="InterPro" id="IPR006592">
    <property type="entry name" value="RNA_pol_N"/>
</dbReference>
<keyword evidence="1 7" id="KW-0240">DNA-directed RNA polymerase</keyword>
<dbReference type="InterPro" id="IPR007080">
    <property type="entry name" value="RNA_pol_Rpb1_1"/>
</dbReference>
<protein>
    <recommendedName>
        <fullName evidence="7">DNA-directed RNA polymerase subunit</fullName>
        <ecNumber evidence="7">2.7.7.6</ecNumber>
    </recommendedName>
</protein>
<dbReference type="Pfam" id="PF00623">
    <property type="entry name" value="RNA_pol_Rpb1_2"/>
    <property type="match status" value="2"/>
</dbReference>
<dbReference type="CDD" id="cd02655">
    <property type="entry name" value="RNAP_beta'_C"/>
    <property type="match status" value="1"/>
</dbReference>
<dbReference type="PANTHER" id="PTHR19376">
    <property type="entry name" value="DNA-DIRECTED RNA POLYMERASE"/>
    <property type="match status" value="1"/>
</dbReference>
<dbReference type="Gene3D" id="1.10.40.90">
    <property type="match status" value="1"/>
</dbReference>
<dbReference type="InterPro" id="IPR042102">
    <property type="entry name" value="RNA_pol_Rpb1_3_sf"/>
</dbReference>
<dbReference type="InterPro" id="IPR038120">
    <property type="entry name" value="Rpb1_funnel_sf"/>
</dbReference>
<dbReference type="SMART" id="SM00663">
    <property type="entry name" value="RPOLA_N"/>
    <property type="match status" value="1"/>
</dbReference>
<evidence type="ECO:0000256" key="4">
    <source>
        <dbReference type="ARBA" id="ARBA00022723"/>
    </source>
</evidence>
<gene>
    <name evidence="9" type="primary">rpoC</name>
    <name evidence="9" type="ORF">A33U_0197</name>
</gene>
<dbReference type="PANTHER" id="PTHR19376:SF54">
    <property type="entry name" value="DNA-DIRECTED RNA POLYMERASE SUBUNIT BETA"/>
    <property type="match status" value="1"/>
</dbReference>
<evidence type="ECO:0000259" key="8">
    <source>
        <dbReference type="SMART" id="SM00663"/>
    </source>
</evidence>
<dbReference type="Gene3D" id="4.10.860.120">
    <property type="entry name" value="RNA polymerase II, clamp domain"/>
    <property type="match status" value="1"/>
</dbReference>
<dbReference type="STRING" id="1202536.A33U_0197"/>
<dbReference type="RefSeq" id="WP_014886945.1">
    <property type="nucleotide sequence ID" value="NC_018414.1"/>
</dbReference>
<feature type="domain" description="RNA polymerase N-terminal" evidence="8">
    <location>
        <begin position="206"/>
        <end position="485"/>
    </location>
</feature>
<dbReference type="GO" id="GO:0000428">
    <property type="term" value="C:DNA-directed RNA polymerase complex"/>
    <property type="evidence" value="ECO:0007669"/>
    <property type="project" value="UniProtKB-KW"/>
</dbReference>
<dbReference type="EC" id="2.7.7.6" evidence="7"/>
<dbReference type="SUPFAM" id="SSF64484">
    <property type="entry name" value="beta and beta-prime subunits of DNA dependent RNA-polymerase"/>
    <property type="match status" value="1"/>
</dbReference>
<evidence type="ECO:0000256" key="5">
    <source>
        <dbReference type="ARBA" id="ARBA00023163"/>
    </source>
</evidence>
<evidence type="ECO:0000256" key="3">
    <source>
        <dbReference type="ARBA" id="ARBA00022695"/>
    </source>
</evidence>
<evidence type="ECO:0000256" key="2">
    <source>
        <dbReference type="ARBA" id="ARBA00022679"/>
    </source>
</evidence>
<dbReference type="Pfam" id="PF05000">
    <property type="entry name" value="RNA_pol_Rpb1_4"/>
    <property type="match status" value="1"/>
</dbReference>
<proteinExistence type="inferred from homology"/>
<dbReference type="Gene3D" id="2.40.50.100">
    <property type="match status" value="1"/>
</dbReference>
<evidence type="ECO:0000313" key="10">
    <source>
        <dbReference type="Proteomes" id="UP000003932"/>
    </source>
</evidence>
<evidence type="ECO:0000256" key="7">
    <source>
        <dbReference type="RuleBase" id="RU004279"/>
    </source>
</evidence>
<name>J7GT19_CARRU</name>
<dbReference type="InterPro" id="IPR007083">
    <property type="entry name" value="RNA_pol_Rpb1_4"/>
</dbReference>
<dbReference type="InterPro" id="IPR000722">
    <property type="entry name" value="RNA_pol_asu"/>
</dbReference>
<evidence type="ECO:0000256" key="1">
    <source>
        <dbReference type="ARBA" id="ARBA00022478"/>
    </source>
</evidence>
<comment type="catalytic activity">
    <reaction evidence="6 7">
        <text>RNA(n) + a ribonucleoside 5'-triphosphate = RNA(n+1) + diphosphate</text>
        <dbReference type="Rhea" id="RHEA:21248"/>
        <dbReference type="Rhea" id="RHEA-COMP:14527"/>
        <dbReference type="Rhea" id="RHEA-COMP:17342"/>
        <dbReference type="ChEBI" id="CHEBI:33019"/>
        <dbReference type="ChEBI" id="CHEBI:61557"/>
        <dbReference type="ChEBI" id="CHEBI:140395"/>
        <dbReference type="EC" id="2.7.7.6"/>
    </reaction>
</comment>
<dbReference type="Proteomes" id="UP000003932">
    <property type="component" value="Chromosome"/>
</dbReference>
<keyword evidence="2 7" id="KW-0808">Transferase</keyword>
<dbReference type="OrthoDB" id="9815296at2"/>
<dbReference type="InterPro" id="IPR044893">
    <property type="entry name" value="RNA_pol_Rpb1_clamp_domain"/>
</dbReference>
<dbReference type="KEGG" id="cru:A33U_0197"/>
<sequence length="1284" mass="150492">MKNNFTKITIKIASSSKIINWSYGEVKSSQFINYKNLKPEKNGLFCLNIFSDCKICCNKKNCYCNKNDKFLNLKKSHIGYKMGHILLKYPVYHIWFFKSNNLSNILNFSNKILEKIFNFKLNIILRSFEKKYKKYDFFLTERKILNIVYLSGAKSIKFFFSDNEILLDCKLMKKKILKCFSYIKLFYYLKKINKIYIFYLSGNKLSWCILKNIPVIPPRMRPLVPLNLEKFASSDINELYKKIIDRNLRIYKLIILGIPKQILINERILLQEAVNALYDNEKIKNPILSSNKRILKSLSSSIKGKYGRFRQNLLGKRVDFSGRSVIVVDPSLLIYQCKIPILICLELFKPFLFYELKKKNLITTISFIEYFYKKNKKITLFYLNKIIKNHTILLNRAPTLHRMGFQSFEIILTEDKVIKLHPLMCLSYNADFDGDQMAIHLPLTVNSQLESKFLLLSINNIISPSNGEFIIIPSQDIIMGIYYLTFNFNNFNNFFNLKKIIYLYNIDKIDIYYNVLTFIKKKKFNTSVGRIIFYFILNCDVNFLFLNKIFKKKDIVYLIKYLFNKYNFKKFILFLDKIKKMGFFFATISGLTISYEDLSFIQNKNNIFKIFKKLKYNNLFNNVEIFNSIFLNLILKNIKNLKFLNNFNQVNNLFVMLDSGSRGSMIQIKQLIAFRGFFSKSNGELIFSPVLNNLKFGLTMKDYFISTYGARKGLTDTSLKTANSGYLTRKLIDVMQDLVVYKIDCMTKCGIELFIFNYKKIKNLYKKIYGRLLSKNIFNKKNIYFIKNTFINNKVIYLLIKKNINKIYIRSVLFCISIRGVCICCYGIDLSTNNIVKIGTPIGIIAAQSIGEPGTQLTMRTFHTGGVASYFFEKDELVINTNGFIYIKNCKCILNKLGKLIILSLKGIIIIKKNFFKNECYKIIYGDIISIRNGIFIKNRLVINNDNNFNIYSENNGNIYYNLKNLEKKFCINDKKYYFKTLKVCILFINEKKYFIPKNYFIINENKFYLYHGDIIAKIIKSNIIKSNILGGLPRISELFEARIPKKKAILSELDGFIHIKLNIKNDYILSIISKFYVQKKYILNCNRKIYVNNGDYVKIGDILTDGKIDLNDIIKFIGINYLLFFFIKEINDIYTPQGVYINDKHLELVLKQMTKKIKIIYPGDCCFMINDSLYLEDVLIENILTLKNSKKICLYEKIITGITKASLESNSFFSAASFQETNKILIDSAIKNRSDYLLGLKENVVVGKPIPAGTGLEYHILNFKKKSKMYKEFIKRKSFKLYI</sequence>
<dbReference type="PATRIC" id="fig|1202536.3.peg.169"/>
<dbReference type="NCBIfam" id="TIGR02386">
    <property type="entry name" value="rpoC_TIGR"/>
    <property type="match status" value="1"/>
</dbReference>
<dbReference type="Pfam" id="PF04983">
    <property type="entry name" value="RNA_pol_Rpb1_3"/>
    <property type="match status" value="1"/>
</dbReference>
<evidence type="ECO:0000313" key="9">
    <source>
        <dbReference type="EMBL" id="AFP83644.1"/>
    </source>
</evidence>
<dbReference type="Gene3D" id="1.10.274.100">
    <property type="entry name" value="RNA polymerase Rpb1, domain 3"/>
    <property type="match status" value="1"/>
</dbReference>
<keyword evidence="5 7" id="KW-0804">Transcription</keyword>
<dbReference type="Gene3D" id="1.10.150.390">
    <property type="match status" value="1"/>
</dbReference>
<keyword evidence="4" id="KW-0479">Metal-binding</keyword>
<dbReference type="Pfam" id="PF04997">
    <property type="entry name" value="RNA_pol_Rpb1_1"/>
    <property type="match status" value="1"/>
</dbReference>
<dbReference type="GO" id="GO:0003677">
    <property type="term" value="F:DNA binding"/>
    <property type="evidence" value="ECO:0007669"/>
    <property type="project" value="InterPro"/>
</dbReference>
<keyword evidence="3 7" id="KW-0548">Nucleotidyltransferase</keyword>
<reference evidence="9 10" key="1">
    <citation type="journal article" date="2012" name="Mol. Biol. Evol.">
        <title>Genome reduction and co-evolution between the primary and secondary bacterial symbionts of psyllids.</title>
        <authorList>
            <person name="Sloan D.B."/>
            <person name="Moran N.A."/>
        </authorList>
    </citation>
    <scope>NUCLEOTIDE SEQUENCE [LARGE SCALE GENOMIC DNA]</scope>
    <source>
        <strain evidence="9 10">CE</strain>
    </source>
</reference>
<dbReference type="GO" id="GO:0006351">
    <property type="term" value="P:DNA-templated transcription"/>
    <property type="evidence" value="ECO:0007669"/>
    <property type="project" value="InterPro"/>
</dbReference>
<dbReference type="InterPro" id="IPR007081">
    <property type="entry name" value="RNA_pol_Rpb1_5"/>
</dbReference>
<organism evidence="9 10">
    <name type="scientific">Candidatus Carsonella ruddii CE isolate Thao2000</name>
    <dbReference type="NCBI Taxonomy" id="1202536"/>
    <lineage>
        <taxon>Bacteria</taxon>
        <taxon>Pseudomonadati</taxon>
        <taxon>Pseudomonadota</taxon>
        <taxon>Gammaproteobacteria</taxon>
        <taxon>Oceanospirillales</taxon>
        <taxon>Halomonadaceae</taxon>
        <taxon>Zymobacter group</taxon>
        <taxon>Candidatus Carsonella</taxon>
    </lineage>
</organism>
<dbReference type="EMBL" id="CP003541">
    <property type="protein sequence ID" value="AFP83644.1"/>
    <property type="molecule type" value="Genomic_DNA"/>
</dbReference>
<dbReference type="InterPro" id="IPR012754">
    <property type="entry name" value="DNA-dir_RpoC_beta_prime_bact"/>
</dbReference>